<feature type="compositionally biased region" description="Low complexity" evidence="7">
    <location>
        <begin position="16"/>
        <end position="29"/>
    </location>
</feature>
<name>A0A443HH63_BYSSP</name>
<evidence type="ECO:0000256" key="6">
    <source>
        <dbReference type="SAM" id="Coils"/>
    </source>
</evidence>
<dbReference type="PROSITE" id="PS50048">
    <property type="entry name" value="ZN2_CY6_FUNGAL_2"/>
    <property type="match status" value="1"/>
</dbReference>
<dbReference type="InterPro" id="IPR007219">
    <property type="entry name" value="XnlR_reg_dom"/>
</dbReference>
<dbReference type="Pfam" id="PF00172">
    <property type="entry name" value="Zn_clus"/>
    <property type="match status" value="1"/>
</dbReference>
<comment type="caution">
    <text evidence="9">The sequence shown here is derived from an EMBL/GenBank/DDBJ whole genome shotgun (WGS) entry which is preliminary data.</text>
</comment>
<evidence type="ECO:0000256" key="3">
    <source>
        <dbReference type="ARBA" id="ARBA00023125"/>
    </source>
</evidence>
<dbReference type="Proteomes" id="UP000283841">
    <property type="component" value="Unassembled WGS sequence"/>
</dbReference>
<feature type="coiled-coil region" evidence="6">
    <location>
        <begin position="135"/>
        <end position="169"/>
    </location>
</feature>
<protein>
    <submittedName>
        <fullName evidence="9">Fungal-specific transcription factor domain-containing protein</fullName>
    </submittedName>
</protein>
<keyword evidence="1" id="KW-0479">Metal-binding</keyword>
<dbReference type="VEuPathDB" id="FungiDB:C8Q69DRAFT_195696"/>
<dbReference type="AlphaFoldDB" id="A0A443HH63"/>
<dbReference type="Gene3D" id="4.10.240.10">
    <property type="entry name" value="Zn(2)-C6 fungal-type DNA-binding domain"/>
    <property type="match status" value="1"/>
</dbReference>
<dbReference type="GO" id="GO:0003677">
    <property type="term" value="F:DNA binding"/>
    <property type="evidence" value="ECO:0007669"/>
    <property type="project" value="UniProtKB-KW"/>
</dbReference>
<keyword evidence="10" id="KW-1185">Reference proteome</keyword>
<feature type="region of interest" description="Disordered" evidence="7">
    <location>
        <begin position="1"/>
        <end position="95"/>
    </location>
</feature>
<dbReference type="RefSeq" id="XP_028480820.1">
    <property type="nucleotide sequence ID" value="XM_028626019.1"/>
</dbReference>
<feature type="compositionally biased region" description="Polar residues" evidence="7">
    <location>
        <begin position="816"/>
        <end position="825"/>
    </location>
</feature>
<evidence type="ECO:0000313" key="9">
    <source>
        <dbReference type="EMBL" id="RWQ91175.1"/>
    </source>
</evidence>
<dbReference type="SMART" id="SM00906">
    <property type="entry name" value="Fungal_trans"/>
    <property type="match status" value="1"/>
</dbReference>
<dbReference type="PROSITE" id="PS00463">
    <property type="entry name" value="ZN2_CY6_FUNGAL_1"/>
    <property type="match status" value="1"/>
</dbReference>
<feature type="compositionally biased region" description="Polar residues" evidence="7">
    <location>
        <begin position="75"/>
        <end position="91"/>
    </location>
</feature>
<dbReference type="SUPFAM" id="SSF57701">
    <property type="entry name" value="Zn2/Cys6 DNA-binding domain"/>
    <property type="match status" value="1"/>
</dbReference>
<evidence type="ECO:0000256" key="1">
    <source>
        <dbReference type="ARBA" id="ARBA00022723"/>
    </source>
</evidence>
<keyword evidence="6" id="KW-0175">Coiled coil</keyword>
<evidence type="ECO:0000256" key="5">
    <source>
        <dbReference type="ARBA" id="ARBA00023242"/>
    </source>
</evidence>
<dbReference type="GO" id="GO:0006351">
    <property type="term" value="P:DNA-templated transcription"/>
    <property type="evidence" value="ECO:0007669"/>
    <property type="project" value="InterPro"/>
</dbReference>
<dbReference type="CDD" id="cd12148">
    <property type="entry name" value="fungal_TF_MHR"/>
    <property type="match status" value="1"/>
</dbReference>
<dbReference type="CDD" id="cd00067">
    <property type="entry name" value="GAL4"/>
    <property type="match status" value="1"/>
</dbReference>
<feature type="domain" description="Zn(2)-C6 fungal-type" evidence="8">
    <location>
        <begin position="100"/>
        <end position="130"/>
    </location>
</feature>
<keyword evidence="5" id="KW-0539">Nucleus</keyword>
<dbReference type="PANTHER" id="PTHR47654">
    <property type="entry name" value="ZN(II)2CYS6 TRANSCRIPTION FACTOR (EUROFUNG)-RELATED"/>
    <property type="match status" value="1"/>
</dbReference>
<evidence type="ECO:0000259" key="8">
    <source>
        <dbReference type="PROSITE" id="PS50048"/>
    </source>
</evidence>
<gene>
    <name evidence="9" type="ORF">C8Q69DRAFT_195696</name>
</gene>
<dbReference type="PRINTS" id="PR00755">
    <property type="entry name" value="AFLATOXINBRP"/>
</dbReference>
<dbReference type="InterPro" id="IPR001138">
    <property type="entry name" value="Zn2Cys6_DnaBD"/>
</dbReference>
<evidence type="ECO:0000313" key="10">
    <source>
        <dbReference type="Proteomes" id="UP000283841"/>
    </source>
</evidence>
<dbReference type="SMART" id="SM00066">
    <property type="entry name" value="GAL4"/>
    <property type="match status" value="1"/>
</dbReference>
<evidence type="ECO:0000256" key="7">
    <source>
        <dbReference type="SAM" id="MobiDB-lite"/>
    </source>
</evidence>
<keyword evidence="3" id="KW-0238">DNA-binding</keyword>
<dbReference type="InterPro" id="IPR036864">
    <property type="entry name" value="Zn2-C6_fun-type_DNA-bd_sf"/>
</dbReference>
<dbReference type="InterPro" id="IPR053230">
    <property type="entry name" value="Trans_reg_galc"/>
</dbReference>
<feature type="region of interest" description="Disordered" evidence="7">
    <location>
        <begin position="816"/>
        <end position="844"/>
    </location>
</feature>
<dbReference type="GeneID" id="39595296"/>
<keyword evidence="4" id="KW-0804">Transcription</keyword>
<dbReference type="PANTHER" id="PTHR47654:SF1">
    <property type="entry name" value="ZN(II)2CYS6 TRANSCRIPTION FACTOR (EUROFUNG)"/>
    <property type="match status" value="1"/>
</dbReference>
<keyword evidence="2" id="KW-0805">Transcription regulation</keyword>
<proteinExistence type="predicted"/>
<evidence type="ECO:0000256" key="4">
    <source>
        <dbReference type="ARBA" id="ARBA00023163"/>
    </source>
</evidence>
<dbReference type="GO" id="GO:0008270">
    <property type="term" value="F:zinc ion binding"/>
    <property type="evidence" value="ECO:0007669"/>
    <property type="project" value="InterPro"/>
</dbReference>
<dbReference type="EMBL" id="RCNU01000026">
    <property type="protein sequence ID" value="RWQ91175.1"/>
    <property type="molecule type" value="Genomic_DNA"/>
</dbReference>
<reference evidence="9 10" key="1">
    <citation type="journal article" date="2018" name="Front. Microbiol.">
        <title>Genomic and genetic insights into a cosmopolitan fungus, Paecilomyces variotii (Eurotiales).</title>
        <authorList>
            <person name="Urquhart A.S."/>
            <person name="Mondo S.J."/>
            <person name="Makela M.R."/>
            <person name="Hane J.K."/>
            <person name="Wiebenga A."/>
            <person name="He G."/>
            <person name="Mihaltcheva S."/>
            <person name="Pangilinan J."/>
            <person name="Lipzen A."/>
            <person name="Barry K."/>
            <person name="de Vries R.P."/>
            <person name="Grigoriev I.V."/>
            <person name="Idnurm A."/>
        </authorList>
    </citation>
    <scope>NUCLEOTIDE SEQUENCE [LARGE SCALE GENOMIC DNA]</scope>
    <source>
        <strain evidence="9 10">CBS 101075</strain>
    </source>
</reference>
<evidence type="ECO:0000256" key="2">
    <source>
        <dbReference type="ARBA" id="ARBA00023015"/>
    </source>
</evidence>
<sequence>MGDWKRRRLRLDAEYASPGPAGRASSADSNDTALTATHPQPDERHRSSTTPAERTDRTGRASSIPERADLPSPKTPQSAMNAEDASSQSKPSGRRRVARACEPCREQKVKCGGQQPACERCQGYGVACYYSEGKRERVAKELEQLSNQVRNYEALLRQLQYRVDEQDARLIERALPNVRSTHRVPLPTPSNPLQQYHPADRVMMSTEATASPSGTEALINDATGRMGHNSAKTFQVVDYTDEDFNRNKKAQATGFVGTYSDTSWMQKLKRDIHEESNSTVPVSSQIPSGANDENYSVASVSYFLDDIELSVAGDIDPYQLPSQAVADKLLNSYFNVVHPTFPIVGKVTFMHQYRLFYSKPSVRPGNKWLAILNLIFALAAKYTTLVEETFRGPDSDHFVYFTRACQLSINKAPLLAHPDLQQVQVEGLMSFYFLTIGQVNRSWRICGGAVRSAVAMGINLRSESKVISSTSKEIRYRVWWALYTLEHLLCIMTGRPISYAEKSCTTPLPVPFEEEDFQDPYVAGVLSNHQLRRQCLDDVLAAPPKPSLSTTPTTPRNSWREAVVIHGPYQQAAARVPRMITPNVSLYFVFFIELTLIMRNAIDTLYSPGAAQRPWVEVEGSILGLSEQIETWFEKLPEVFRFKEPHKDDRFVRQRASLAFRYYSTRLTISRPCLRRLDRQPSNDRESSRPVDSTATLGINSACQMLALLPDEPDVIWLNRISPWWCVLHYLMQSTAVLLIEIAYRAQHNPHGVLPIFEQAKKAVRWLHRMSSGSVDSQRAWNLCDDIIRRLARKLSLDIADLPTTRLTVETNKIPTHPTVLSTPSMDDHTGHQPAPDASASHAPKNIMVHPSVLTEYDQYLTYDMALDDLLGSPLLSPGNACFSLSDIDTDY</sequence>
<accession>A0A443HH63</accession>
<organism evidence="9 10">
    <name type="scientific">Byssochlamys spectabilis</name>
    <name type="common">Paecilomyces variotii</name>
    <dbReference type="NCBI Taxonomy" id="264951"/>
    <lineage>
        <taxon>Eukaryota</taxon>
        <taxon>Fungi</taxon>
        <taxon>Dikarya</taxon>
        <taxon>Ascomycota</taxon>
        <taxon>Pezizomycotina</taxon>
        <taxon>Eurotiomycetes</taxon>
        <taxon>Eurotiomycetidae</taxon>
        <taxon>Eurotiales</taxon>
        <taxon>Thermoascaceae</taxon>
        <taxon>Paecilomyces</taxon>
    </lineage>
</organism>
<dbReference type="Pfam" id="PF04082">
    <property type="entry name" value="Fungal_trans"/>
    <property type="match status" value="1"/>
</dbReference>
<dbReference type="GO" id="GO:0000981">
    <property type="term" value="F:DNA-binding transcription factor activity, RNA polymerase II-specific"/>
    <property type="evidence" value="ECO:0007669"/>
    <property type="project" value="InterPro"/>
</dbReference>